<name>A0ABW2WVD2_9ACTN</name>
<accession>A0ABW2WVD2</accession>
<evidence type="ECO:0000313" key="2">
    <source>
        <dbReference type="Proteomes" id="UP001596915"/>
    </source>
</evidence>
<proteinExistence type="predicted"/>
<comment type="caution">
    <text evidence="1">The sequence shown here is derived from an EMBL/GenBank/DDBJ whole genome shotgun (WGS) entry which is preliminary data.</text>
</comment>
<sequence length="100" mass="11144">MTAKLGVIEPPTFERTSDATAESFGVVGMGKLRSDPEWRFRPVNGRPLVGDERISMVVRIPAGQLAQATLQVSATVRQRRMGLVPYRAELPKQVRQVNLR</sequence>
<dbReference type="Proteomes" id="UP001596915">
    <property type="component" value="Unassembled WGS sequence"/>
</dbReference>
<organism evidence="1 2">
    <name type="scientific">Streptomyces sanglieri</name>
    <dbReference type="NCBI Taxonomy" id="193460"/>
    <lineage>
        <taxon>Bacteria</taxon>
        <taxon>Bacillati</taxon>
        <taxon>Actinomycetota</taxon>
        <taxon>Actinomycetes</taxon>
        <taxon>Kitasatosporales</taxon>
        <taxon>Streptomycetaceae</taxon>
        <taxon>Streptomyces</taxon>
    </lineage>
</organism>
<protein>
    <submittedName>
        <fullName evidence="1">Uncharacterized protein</fullName>
    </submittedName>
</protein>
<evidence type="ECO:0000313" key="1">
    <source>
        <dbReference type="EMBL" id="MFD0624576.1"/>
    </source>
</evidence>
<reference evidence="2" key="1">
    <citation type="journal article" date="2019" name="Int. J. Syst. Evol. Microbiol.">
        <title>The Global Catalogue of Microorganisms (GCM) 10K type strain sequencing project: providing services to taxonomists for standard genome sequencing and annotation.</title>
        <authorList>
            <consortium name="The Broad Institute Genomics Platform"/>
            <consortium name="The Broad Institute Genome Sequencing Center for Infectious Disease"/>
            <person name="Wu L."/>
            <person name="Ma J."/>
        </authorList>
    </citation>
    <scope>NUCLEOTIDE SEQUENCE [LARGE SCALE GENOMIC DNA]</scope>
    <source>
        <strain evidence="2">JCM 12607</strain>
    </source>
</reference>
<dbReference type="EMBL" id="JBHTGL010000008">
    <property type="protein sequence ID" value="MFD0624576.1"/>
    <property type="molecule type" value="Genomic_DNA"/>
</dbReference>
<gene>
    <name evidence="1" type="ORF">ACFQ2K_19220</name>
</gene>
<keyword evidence="2" id="KW-1185">Reference proteome</keyword>